<evidence type="ECO:0000313" key="2">
    <source>
        <dbReference type="EMBL" id="KAK2819933.1"/>
    </source>
</evidence>
<evidence type="ECO:0000313" key="3">
    <source>
        <dbReference type="Proteomes" id="UP001187315"/>
    </source>
</evidence>
<keyword evidence="1" id="KW-0472">Membrane</keyword>
<name>A0AA88LJW3_TACVA</name>
<dbReference type="EMBL" id="JAVHJS010000023">
    <property type="protein sequence ID" value="KAK2819933.1"/>
    <property type="molecule type" value="Genomic_DNA"/>
</dbReference>
<protein>
    <submittedName>
        <fullName evidence="2">Uncharacterized protein</fullName>
    </submittedName>
</protein>
<gene>
    <name evidence="2" type="ORF">Q7C36_021579</name>
</gene>
<feature type="transmembrane region" description="Helical" evidence="1">
    <location>
        <begin position="154"/>
        <end position="176"/>
    </location>
</feature>
<reference evidence="2" key="1">
    <citation type="submission" date="2023-08" db="EMBL/GenBank/DDBJ databases">
        <title>Pelteobagrus vachellii genome.</title>
        <authorList>
            <person name="Liu H."/>
        </authorList>
    </citation>
    <scope>NUCLEOTIDE SEQUENCE</scope>
    <source>
        <strain evidence="2">PRFRI_2022a</strain>
        <tissue evidence="2">Muscle</tissue>
    </source>
</reference>
<sequence>MAQEPRTLKFNSKVLGNTMNMHQEFLRRLKQRISLTEVETEGDSDFIVAFVPIVSRAGTDIEAALQKIPRNKTVVLTVLHFTFDENYIAPDSKWNINRSNVFAVDLLCSEDLGLLRSLRNDEAMKAVTDHLITIGASFSTQLETSRSQSPCSRYIFVCICIVFTIAVVIAICFSIYMKKWQNHITPTLQPNTTINSAPGNKTYF</sequence>
<dbReference type="PANTHER" id="PTHR34488">
    <property type="entry name" value="SI:CH211-245H14.1-RELATED"/>
    <property type="match status" value="1"/>
</dbReference>
<comment type="caution">
    <text evidence="2">The sequence shown here is derived from an EMBL/GenBank/DDBJ whole genome shotgun (WGS) entry which is preliminary data.</text>
</comment>
<evidence type="ECO:0000256" key="1">
    <source>
        <dbReference type="SAM" id="Phobius"/>
    </source>
</evidence>
<keyword evidence="3" id="KW-1185">Reference proteome</keyword>
<dbReference type="PANTHER" id="PTHR34488:SF1">
    <property type="entry name" value="SI:CH211-245H14.1-RELATED"/>
    <property type="match status" value="1"/>
</dbReference>
<organism evidence="2 3">
    <name type="scientific">Tachysurus vachellii</name>
    <name type="common">Darkbarbel catfish</name>
    <name type="synonym">Pelteobagrus vachellii</name>
    <dbReference type="NCBI Taxonomy" id="175792"/>
    <lineage>
        <taxon>Eukaryota</taxon>
        <taxon>Metazoa</taxon>
        <taxon>Chordata</taxon>
        <taxon>Craniata</taxon>
        <taxon>Vertebrata</taxon>
        <taxon>Euteleostomi</taxon>
        <taxon>Actinopterygii</taxon>
        <taxon>Neopterygii</taxon>
        <taxon>Teleostei</taxon>
        <taxon>Ostariophysi</taxon>
        <taxon>Siluriformes</taxon>
        <taxon>Bagridae</taxon>
        <taxon>Tachysurus</taxon>
    </lineage>
</organism>
<dbReference type="Proteomes" id="UP001187315">
    <property type="component" value="Unassembled WGS sequence"/>
</dbReference>
<dbReference type="AlphaFoldDB" id="A0AA88LJW3"/>
<keyword evidence="1" id="KW-0812">Transmembrane</keyword>
<keyword evidence="1" id="KW-1133">Transmembrane helix</keyword>
<proteinExistence type="predicted"/>
<accession>A0AA88LJW3</accession>